<keyword evidence="2" id="KW-1185">Reference proteome</keyword>
<evidence type="ECO:0000313" key="2">
    <source>
        <dbReference type="Proteomes" id="UP001157439"/>
    </source>
</evidence>
<name>A0AA37WVJ9_9GAMM</name>
<sequence length="238" mass="27043">MIIAGIFFDSSKRDDVVAELLHLPEPIKPVIYSADEEKKPKGNVVTNEKKFDLFMGKNAVGFFLHSEKALFDLSFPQIGKSSVFIELADDSLFILLTDYLEGFAQLGIDFGFAAEHTEYTHRNSHFIIQGVNKIETWVGRDLYKYLPGFYWLTFISNAVAKQHGIDISSVSESAEYISNCNGVLMRFFDDPRSWQNYADLLDDFCESSNGVFTIKDVEKSVSNDMNFLELNAVLAQWK</sequence>
<proteinExistence type="predicted"/>
<protein>
    <submittedName>
        <fullName evidence="1">Uncharacterized protein</fullName>
    </submittedName>
</protein>
<evidence type="ECO:0000313" key="1">
    <source>
        <dbReference type="EMBL" id="GLS82127.1"/>
    </source>
</evidence>
<dbReference type="RefSeq" id="WP_095497689.1">
    <property type="nucleotide sequence ID" value="NZ_BSPO01000001.1"/>
</dbReference>
<dbReference type="Proteomes" id="UP001157439">
    <property type="component" value="Unassembled WGS sequence"/>
</dbReference>
<comment type="caution">
    <text evidence="1">The sequence shown here is derived from an EMBL/GenBank/DDBJ whole genome shotgun (WGS) entry which is preliminary data.</text>
</comment>
<reference evidence="1 2" key="1">
    <citation type="journal article" date="2014" name="Int. J. Syst. Evol. Microbiol.">
        <title>Complete genome sequence of Corynebacterium casei LMG S-19264T (=DSM 44701T), isolated from a smear-ripened cheese.</title>
        <authorList>
            <consortium name="US DOE Joint Genome Institute (JGI-PGF)"/>
            <person name="Walter F."/>
            <person name="Albersmeier A."/>
            <person name="Kalinowski J."/>
            <person name="Ruckert C."/>
        </authorList>
    </citation>
    <scope>NUCLEOTIDE SEQUENCE [LARGE SCALE GENOMIC DNA]</scope>
    <source>
        <strain evidence="1 2">NBRC 112785</strain>
    </source>
</reference>
<dbReference type="AlphaFoldDB" id="A0AA37WVJ9"/>
<gene>
    <name evidence="1" type="ORF">GCM10007894_01040</name>
</gene>
<organism evidence="1 2">
    <name type="scientific">Paraferrimonas haliotis</name>
    <dbReference type="NCBI Taxonomy" id="2013866"/>
    <lineage>
        <taxon>Bacteria</taxon>
        <taxon>Pseudomonadati</taxon>
        <taxon>Pseudomonadota</taxon>
        <taxon>Gammaproteobacteria</taxon>
        <taxon>Alteromonadales</taxon>
        <taxon>Ferrimonadaceae</taxon>
        <taxon>Paraferrimonas</taxon>
    </lineage>
</organism>
<dbReference type="EMBL" id="BSPO01000001">
    <property type="protein sequence ID" value="GLS82127.1"/>
    <property type="molecule type" value="Genomic_DNA"/>
</dbReference>
<accession>A0AA37WVJ9</accession>